<keyword evidence="4 7" id="KW-1133">Transmembrane helix</keyword>
<feature type="transmembrane region" description="Helical" evidence="7">
    <location>
        <begin position="291"/>
        <end position="313"/>
    </location>
</feature>
<evidence type="ECO:0000256" key="4">
    <source>
        <dbReference type="ARBA" id="ARBA00022989"/>
    </source>
</evidence>
<keyword evidence="3 7" id="KW-0812">Transmembrane</keyword>
<feature type="transmembrane region" description="Helical" evidence="7">
    <location>
        <begin position="527"/>
        <end position="547"/>
    </location>
</feature>
<sequence length="616" mass="67916">MIRSNPERDSDPTRGTNVSLVRSNNGQERSTRPGSDDEDTTWTNNHMAPGKRKLSTWDLITLSVSLAGAQIAWTVELGYGTPFLLSLGLSEQLTALVWLAGPISGLVAQPLIVISTLTLAYCIPLAKFWVDLFHLGSQSLDETKKETANKVAILLAVLSFYILDFSLNGLQASLRNLLLDVAPPNQLSAGNAWHSRMTNAGNVIGYGFGFLPLAQLPIIRWVGGSQFRKFCIICMFILIITIAITCFCHEEVERSNKAQNKRNGLREIVNNIRDAALKLPMPIRRVCCVQLFASMGWFPFLFYSTTYIGQVMAAEIGQEPDHELATRRGNFAMSLYSVVGVITGTVLPHLVYSDRRLQRLKTDVDEDAEPSWLRETFRQWKADAARQGKPLRLPTAPILMKNIWSGAMFLFAFLMFSTFFVKTVTQATIFISLLGMCWAVAMWVPFTIMMEFLKEPAAPALNEATASRHAVCNESTPTPVVCQSDGERTPLLRQKPSDDSNSETEEVTAAHSSTPIAGGTVLGIHNLAIVGPQFIVAVINSIIFRIVDESSSLTSGGGGGSTYFGKTGVSWVLRWGGMCVFLGAFVARRVPPTPSEQQMRRRLDEIQMLSEEPATP</sequence>
<comment type="subcellular location">
    <subcellularLocation>
        <location evidence="1">Membrane</location>
        <topology evidence="1">Multi-pass membrane protein</topology>
    </subcellularLocation>
</comment>
<dbReference type="AlphaFoldDB" id="A0AAD5YU49"/>
<organism evidence="8 9">
    <name type="scientific">Leucocoprinus birnbaumii</name>
    <dbReference type="NCBI Taxonomy" id="56174"/>
    <lineage>
        <taxon>Eukaryota</taxon>
        <taxon>Fungi</taxon>
        <taxon>Dikarya</taxon>
        <taxon>Basidiomycota</taxon>
        <taxon>Agaricomycotina</taxon>
        <taxon>Agaricomycetes</taxon>
        <taxon>Agaricomycetidae</taxon>
        <taxon>Agaricales</taxon>
        <taxon>Agaricineae</taxon>
        <taxon>Agaricaceae</taxon>
        <taxon>Leucocoprinus</taxon>
    </lineage>
</organism>
<dbReference type="InterPro" id="IPR036259">
    <property type="entry name" value="MFS_trans_sf"/>
</dbReference>
<keyword evidence="5 7" id="KW-0472">Membrane</keyword>
<feature type="compositionally biased region" description="Basic and acidic residues" evidence="6">
    <location>
        <begin position="485"/>
        <end position="498"/>
    </location>
</feature>
<feature type="transmembrane region" description="Helical" evidence="7">
    <location>
        <begin position="427"/>
        <end position="446"/>
    </location>
</feature>
<dbReference type="GO" id="GO:0005886">
    <property type="term" value="C:plasma membrane"/>
    <property type="evidence" value="ECO:0007669"/>
    <property type="project" value="TreeGrafter"/>
</dbReference>
<evidence type="ECO:0000256" key="3">
    <source>
        <dbReference type="ARBA" id="ARBA00022692"/>
    </source>
</evidence>
<evidence type="ECO:0000256" key="6">
    <source>
        <dbReference type="SAM" id="MobiDB-lite"/>
    </source>
</evidence>
<evidence type="ECO:0000256" key="5">
    <source>
        <dbReference type="ARBA" id="ARBA00023136"/>
    </source>
</evidence>
<evidence type="ECO:0008006" key="10">
    <source>
        <dbReference type="Google" id="ProtNLM"/>
    </source>
</evidence>
<feature type="transmembrane region" description="Helical" evidence="7">
    <location>
        <begin position="54"/>
        <end position="73"/>
    </location>
</feature>
<evidence type="ECO:0000256" key="2">
    <source>
        <dbReference type="ARBA" id="ARBA00022448"/>
    </source>
</evidence>
<feature type="transmembrane region" description="Helical" evidence="7">
    <location>
        <begin position="333"/>
        <end position="352"/>
    </location>
</feature>
<feature type="compositionally biased region" description="Basic and acidic residues" evidence="6">
    <location>
        <begin position="1"/>
        <end position="12"/>
    </location>
</feature>
<reference evidence="8" key="1">
    <citation type="submission" date="2022-07" db="EMBL/GenBank/DDBJ databases">
        <title>Genome Sequence of Leucocoprinus birnbaumii.</title>
        <authorList>
            <person name="Buettner E."/>
        </authorList>
    </citation>
    <scope>NUCLEOTIDE SEQUENCE</scope>
    <source>
        <strain evidence="8">VT141</strain>
    </source>
</reference>
<keyword evidence="9" id="KW-1185">Reference proteome</keyword>
<feature type="region of interest" description="Disordered" evidence="6">
    <location>
        <begin position="477"/>
        <end position="512"/>
    </location>
</feature>
<keyword evidence="2" id="KW-0813">Transport</keyword>
<gene>
    <name evidence="8" type="ORF">NP233_g7996</name>
</gene>
<dbReference type="GO" id="GO:0008506">
    <property type="term" value="F:sucrose:proton symporter activity"/>
    <property type="evidence" value="ECO:0007669"/>
    <property type="project" value="TreeGrafter"/>
</dbReference>
<feature type="compositionally biased region" description="Polar residues" evidence="6">
    <location>
        <begin position="13"/>
        <end position="28"/>
    </location>
</feature>
<evidence type="ECO:0000313" key="9">
    <source>
        <dbReference type="Proteomes" id="UP001213000"/>
    </source>
</evidence>
<dbReference type="PANTHER" id="PTHR19432">
    <property type="entry name" value="SUGAR TRANSPORTER"/>
    <property type="match status" value="1"/>
</dbReference>
<accession>A0AAD5YU49</accession>
<feature type="transmembrane region" description="Helical" evidence="7">
    <location>
        <begin position="203"/>
        <end position="221"/>
    </location>
</feature>
<dbReference type="EMBL" id="JANIEX010000620">
    <property type="protein sequence ID" value="KAJ3564895.1"/>
    <property type="molecule type" value="Genomic_DNA"/>
</dbReference>
<feature type="transmembrane region" description="Helical" evidence="7">
    <location>
        <begin position="402"/>
        <end position="421"/>
    </location>
</feature>
<feature type="region of interest" description="Disordered" evidence="6">
    <location>
        <begin position="1"/>
        <end position="47"/>
    </location>
</feature>
<evidence type="ECO:0000313" key="8">
    <source>
        <dbReference type="EMBL" id="KAJ3564895.1"/>
    </source>
</evidence>
<dbReference type="SUPFAM" id="SSF103473">
    <property type="entry name" value="MFS general substrate transporter"/>
    <property type="match status" value="1"/>
</dbReference>
<feature type="transmembrane region" description="Helical" evidence="7">
    <location>
        <begin position="150"/>
        <end position="170"/>
    </location>
</feature>
<evidence type="ECO:0000256" key="7">
    <source>
        <dbReference type="SAM" id="Phobius"/>
    </source>
</evidence>
<dbReference type="PANTHER" id="PTHR19432:SF35">
    <property type="entry name" value="SOLUTE CARRIER FAMILY 45 MEMBER 3 ISOFORM X1"/>
    <property type="match status" value="1"/>
</dbReference>
<protein>
    <recommendedName>
        <fullName evidence="10">MFS general substrate transporter</fullName>
    </recommendedName>
</protein>
<dbReference type="Proteomes" id="UP001213000">
    <property type="component" value="Unassembled WGS sequence"/>
</dbReference>
<feature type="transmembrane region" description="Helical" evidence="7">
    <location>
        <begin position="227"/>
        <end position="248"/>
    </location>
</feature>
<name>A0AAD5YU49_9AGAR</name>
<proteinExistence type="predicted"/>
<comment type="caution">
    <text evidence="8">The sequence shown here is derived from an EMBL/GenBank/DDBJ whole genome shotgun (WGS) entry which is preliminary data.</text>
</comment>
<evidence type="ECO:0000256" key="1">
    <source>
        <dbReference type="ARBA" id="ARBA00004141"/>
    </source>
</evidence>